<accession>A0AAV4JH36</accession>
<name>A0AAV4JH36_9GAST</name>
<dbReference type="EMBL" id="BMAT01006870">
    <property type="protein sequence ID" value="GFS21384.1"/>
    <property type="molecule type" value="Genomic_DNA"/>
</dbReference>
<dbReference type="Proteomes" id="UP000762676">
    <property type="component" value="Unassembled WGS sequence"/>
</dbReference>
<feature type="transmembrane region" description="Helical" evidence="1">
    <location>
        <begin position="233"/>
        <end position="255"/>
    </location>
</feature>
<keyword evidence="1" id="KW-0812">Transmembrane</keyword>
<evidence type="ECO:0000313" key="3">
    <source>
        <dbReference type="Proteomes" id="UP000762676"/>
    </source>
</evidence>
<feature type="transmembrane region" description="Helical" evidence="1">
    <location>
        <begin position="151"/>
        <end position="171"/>
    </location>
</feature>
<evidence type="ECO:0000313" key="2">
    <source>
        <dbReference type="EMBL" id="GFS21384.1"/>
    </source>
</evidence>
<proteinExistence type="predicted"/>
<feature type="transmembrane region" description="Helical" evidence="1">
    <location>
        <begin position="119"/>
        <end position="139"/>
    </location>
</feature>
<sequence length="320" mass="36711">MANTTNSTNNFDYEVLLVQIRGTMTFYITYNFVLCTLGTLINLWFAGSILTCRELRLTLRNQLILNLTISHLVQTLLVCPAEITDIIDLLNPPWKYEIFCRAMAVSSIVGHIQSGLDDWFVVFIVATYFVNGLQINLAARMSQRLANICKFVLHVFPWFLVITFTATTIVTQFGSGYCHRVSIYWLWLYETLYTIVPNCISVLLLLTMYVLKRRQSGRVGEMTAQEAPGSDRPLAYILTMVVVLFCEANSLIIVFELKSGTYVHWKNGIWATILSFSRVVLALLPFLLFPDIRERITTWRPWKRHVLPGIDLTLEYGKEA</sequence>
<feature type="transmembrane region" description="Helical" evidence="1">
    <location>
        <begin position="267"/>
        <end position="289"/>
    </location>
</feature>
<gene>
    <name evidence="2" type="ORF">ElyMa_003337800</name>
</gene>
<evidence type="ECO:0000256" key="1">
    <source>
        <dbReference type="SAM" id="Phobius"/>
    </source>
</evidence>
<reference evidence="2 3" key="1">
    <citation type="journal article" date="2021" name="Elife">
        <title>Chloroplast acquisition without the gene transfer in kleptoplastic sea slugs, Plakobranchus ocellatus.</title>
        <authorList>
            <person name="Maeda T."/>
            <person name="Takahashi S."/>
            <person name="Yoshida T."/>
            <person name="Shimamura S."/>
            <person name="Takaki Y."/>
            <person name="Nagai Y."/>
            <person name="Toyoda A."/>
            <person name="Suzuki Y."/>
            <person name="Arimoto A."/>
            <person name="Ishii H."/>
            <person name="Satoh N."/>
            <person name="Nishiyama T."/>
            <person name="Hasebe M."/>
            <person name="Maruyama T."/>
            <person name="Minagawa J."/>
            <person name="Obokata J."/>
            <person name="Shigenobu S."/>
        </authorList>
    </citation>
    <scope>NUCLEOTIDE SEQUENCE [LARGE SCALE GENOMIC DNA]</scope>
</reference>
<comment type="caution">
    <text evidence="2">The sequence shown here is derived from an EMBL/GenBank/DDBJ whole genome shotgun (WGS) entry which is preliminary data.</text>
</comment>
<keyword evidence="3" id="KW-1185">Reference proteome</keyword>
<protein>
    <recommendedName>
        <fullName evidence="4">G-protein coupled receptors family 1 profile domain-containing protein</fullName>
    </recommendedName>
</protein>
<dbReference type="Gene3D" id="1.20.1070.10">
    <property type="entry name" value="Rhodopsin 7-helix transmembrane proteins"/>
    <property type="match status" value="1"/>
</dbReference>
<organism evidence="2 3">
    <name type="scientific">Elysia marginata</name>
    <dbReference type="NCBI Taxonomy" id="1093978"/>
    <lineage>
        <taxon>Eukaryota</taxon>
        <taxon>Metazoa</taxon>
        <taxon>Spiralia</taxon>
        <taxon>Lophotrochozoa</taxon>
        <taxon>Mollusca</taxon>
        <taxon>Gastropoda</taxon>
        <taxon>Heterobranchia</taxon>
        <taxon>Euthyneura</taxon>
        <taxon>Panpulmonata</taxon>
        <taxon>Sacoglossa</taxon>
        <taxon>Placobranchoidea</taxon>
        <taxon>Plakobranchidae</taxon>
        <taxon>Elysia</taxon>
    </lineage>
</organism>
<feature type="transmembrane region" description="Helical" evidence="1">
    <location>
        <begin position="27"/>
        <end position="51"/>
    </location>
</feature>
<feature type="transmembrane region" description="Helical" evidence="1">
    <location>
        <begin position="191"/>
        <end position="212"/>
    </location>
</feature>
<evidence type="ECO:0008006" key="4">
    <source>
        <dbReference type="Google" id="ProtNLM"/>
    </source>
</evidence>
<keyword evidence="1" id="KW-0472">Membrane</keyword>
<keyword evidence="1" id="KW-1133">Transmembrane helix</keyword>
<dbReference type="AlphaFoldDB" id="A0AAV4JH36"/>